<dbReference type="InterPro" id="IPR001128">
    <property type="entry name" value="Cyt_P450"/>
</dbReference>
<comment type="similarity">
    <text evidence="2 6">Belongs to the cytochrome P450 family.</text>
</comment>
<comment type="cofactor">
    <cofactor evidence="1 5">
        <name>heme</name>
        <dbReference type="ChEBI" id="CHEBI:30413"/>
    </cofactor>
</comment>
<dbReference type="GO" id="GO:0005506">
    <property type="term" value="F:iron ion binding"/>
    <property type="evidence" value="ECO:0007669"/>
    <property type="project" value="InterPro"/>
</dbReference>
<dbReference type="OrthoDB" id="3366823at2759"/>
<dbReference type="PANTHER" id="PTHR47582:SF1">
    <property type="entry name" value="P450, PUTATIVE (EUROFUNG)-RELATED"/>
    <property type="match status" value="1"/>
</dbReference>
<evidence type="ECO:0000256" key="5">
    <source>
        <dbReference type="PIRSR" id="PIRSR602403-1"/>
    </source>
</evidence>
<evidence type="ECO:0000256" key="2">
    <source>
        <dbReference type="ARBA" id="ARBA00010617"/>
    </source>
</evidence>
<evidence type="ECO:0000256" key="4">
    <source>
        <dbReference type="ARBA" id="ARBA00023004"/>
    </source>
</evidence>
<name>A0A9P4JFL0_9PLEO</name>
<dbReference type="Gene3D" id="1.10.630.10">
    <property type="entry name" value="Cytochrome P450"/>
    <property type="match status" value="1"/>
</dbReference>
<dbReference type="InterPro" id="IPR017972">
    <property type="entry name" value="Cyt_P450_CS"/>
</dbReference>
<keyword evidence="5 6" id="KW-0349">Heme</keyword>
<dbReference type="PANTHER" id="PTHR47582">
    <property type="entry name" value="P450, PUTATIVE (EUROFUNG)-RELATED"/>
    <property type="match status" value="1"/>
</dbReference>
<evidence type="ECO:0000256" key="3">
    <source>
        <dbReference type="ARBA" id="ARBA00022723"/>
    </source>
</evidence>
<dbReference type="InterPro" id="IPR036396">
    <property type="entry name" value="Cyt_P450_sf"/>
</dbReference>
<keyword evidence="6" id="KW-0503">Monooxygenase</keyword>
<sequence length="498" mass="56326">MSNLTATVISGFMVLYGFFQLLLRYTQDPREPLPVATSVPFLGPIIGLTRKRHRYYVELWEKYHLPIYTLRMPGSRIYVVNSAALISNVQRQFKVLAFPPLEAKLSAKVCASSKTAHEILMTNVNGDEGYWGYSITFHNAILPGLSPGPGLDAMNRVMVQKISASADRLEKPRTVWLYEFIKHEIALATTDSVYGPANPFKDPAVEQGFWKFQPAIMLLSMGLPMFAREGVEAREYMHSREHKIPVEDIARYEVGNSIGILTNTVPASFWMMYHLFSDPVVLQDCRNELLKIVSDSPDANGLHLRTLDMSQVKSSCPIVVSTLQEVLRVHTVGISTRMVMEDHMLDNKYLLKKGSTLMMPGPVQHSDISAWGPTVNEFDHRRFVRHKDLKDNKRHNPVAFRAFGGGTTLCPGRHFTSTEILAFTAMMILRFDVTPVKMKGKWARLTTNKAEIWEVTPAPDEDIEVNITPRDEDKNVKWRIVVTDSDKGVPFSVEDLDS</sequence>
<dbReference type="GO" id="GO:0016705">
    <property type="term" value="F:oxidoreductase activity, acting on paired donors, with incorporation or reduction of molecular oxygen"/>
    <property type="evidence" value="ECO:0007669"/>
    <property type="project" value="InterPro"/>
</dbReference>
<evidence type="ECO:0000256" key="1">
    <source>
        <dbReference type="ARBA" id="ARBA00001971"/>
    </source>
</evidence>
<evidence type="ECO:0000256" key="6">
    <source>
        <dbReference type="RuleBase" id="RU000461"/>
    </source>
</evidence>
<reference evidence="7" key="1">
    <citation type="journal article" date="2020" name="Stud. Mycol.">
        <title>101 Dothideomycetes genomes: a test case for predicting lifestyles and emergence of pathogens.</title>
        <authorList>
            <person name="Haridas S."/>
            <person name="Albert R."/>
            <person name="Binder M."/>
            <person name="Bloem J."/>
            <person name="Labutti K."/>
            <person name="Salamov A."/>
            <person name="Andreopoulos B."/>
            <person name="Baker S."/>
            <person name="Barry K."/>
            <person name="Bills G."/>
            <person name="Bluhm B."/>
            <person name="Cannon C."/>
            <person name="Castanera R."/>
            <person name="Culley D."/>
            <person name="Daum C."/>
            <person name="Ezra D."/>
            <person name="Gonzalez J."/>
            <person name="Henrissat B."/>
            <person name="Kuo A."/>
            <person name="Liang C."/>
            <person name="Lipzen A."/>
            <person name="Lutzoni F."/>
            <person name="Magnuson J."/>
            <person name="Mondo S."/>
            <person name="Nolan M."/>
            <person name="Ohm R."/>
            <person name="Pangilinan J."/>
            <person name="Park H.-J."/>
            <person name="Ramirez L."/>
            <person name="Alfaro M."/>
            <person name="Sun H."/>
            <person name="Tritt A."/>
            <person name="Yoshinaga Y."/>
            <person name="Zwiers L.-H."/>
            <person name="Turgeon B."/>
            <person name="Goodwin S."/>
            <person name="Spatafora J."/>
            <person name="Crous P."/>
            <person name="Grigoriev I."/>
        </authorList>
    </citation>
    <scope>NUCLEOTIDE SEQUENCE</scope>
    <source>
        <strain evidence="7">ATCC 74209</strain>
    </source>
</reference>
<accession>A0A9P4JFL0</accession>
<dbReference type="PRINTS" id="PR00465">
    <property type="entry name" value="EP450IV"/>
</dbReference>
<dbReference type="EMBL" id="ML994139">
    <property type="protein sequence ID" value="KAF2198497.1"/>
    <property type="molecule type" value="Genomic_DNA"/>
</dbReference>
<comment type="caution">
    <text evidence="7">The sequence shown here is derived from an EMBL/GenBank/DDBJ whole genome shotgun (WGS) entry which is preliminary data.</text>
</comment>
<protein>
    <submittedName>
        <fullName evidence="7">Cytochrome P450</fullName>
    </submittedName>
</protein>
<gene>
    <name evidence="7" type="ORF">GQ43DRAFT_457794</name>
</gene>
<evidence type="ECO:0000313" key="8">
    <source>
        <dbReference type="Proteomes" id="UP000799536"/>
    </source>
</evidence>
<feature type="binding site" description="axial binding residue" evidence="5">
    <location>
        <position position="410"/>
    </location>
    <ligand>
        <name>heme</name>
        <dbReference type="ChEBI" id="CHEBI:30413"/>
    </ligand>
    <ligandPart>
        <name>Fe</name>
        <dbReference type="ChEBI" id="CHEBI:18248"/>
    </ligandPart>
</feature>
<dbReference type="GO" id="GO:0020037">
    <property type="term" value="F:heme binding"/>
    <property type="evidence" value="ECO:0007669"/>
    <property type="project" value="InterPro"/>
</dbReference>
<dbReference type="GO" id="GO:0004497">
    <property type="term" value="F:monooxygenase activity"/>
    <property type="evidence" value="ECO:0007669"/>
    <property type="project" value="UniProtKB-KW"/>
</dbReference>
<keyword evidence="8" id="KW-1185">Reference proteome</keyword>
<proteinExistence type="inferred from homology"/>
<dbReference type="Proteomes" id="UP000799536">
    <property type="component" value="Unassembled WGS sequence"/>
</dbReference>
<dbReference type="InterPro" id="IPR053007">
    <property type="entry name" value="CYP450_monoxygenase_sec-met"/>
</dbReference>
<keyword evidence="4 5" id="KW-0408">Iron</keyword>
<dbReference type="CDD" id="cd11040">
    <property type="entry name" value="CYP7_CYP8-like"/>
    <property type="match status" value="1"/>
</dbReference>
<keyword evidence="3 5" id="KW-0479">Metal-binding</keyword>
<dbReference type="PROSITE" id="PS00086">
    <property type="entry name" value="CYTOCHROME_P450"/>
    <property type="match status" value="1"/>
</dbReference>
<evidence type="ECO:0000313" key="7">
    <source>
        <dbReference type="EMBL" id="KAF2198497.1"/>
    </source>
</evidence>
<keyword evidence="6" id="KW-0560">Oxidoreductase</keyword>
<organism evidence="7 8">
    <name type="scientific">Delitschia confertaspora ATCC 74209</name>
    <dbReference type="NCBI Taxonomy" id="1513339"/>
    <lineage>
        <taxon>Eukaryota</taxon>
        <taxon>Fungi</taxon>
        <taxon>Dikarya</taxon>
        <taxon>Ascomycota</taxon>
        <taxon>Pezizomycotina</taxon>
        <taxon>Dothideomycetes</taxon>
        <taxon>Pleosporomycetidae</taxon>
        <taxon>Pleosporales</taxon>
        <taxon>Delitschiaceae</taxon>
        <taxon>Delitschia</taxon>
    </lineage>
</organism>
<dbReference type="SUPFAM" id="SSF48264">
    <property type="entry name" value="Cytochrome P450"/>
    <property type="match status" value="1"/>
</dbReference>
<dbReference type="Pfam" id="PF00067">
    <property type="entry name" value="p450"/>
    <property type="match status" value="1"/>
</dbReference>
<dbReference type="InterPro" id="IPR002403">
    <property type="entry name" value="Cyt_P450_E_grp-IV"/>
</dbReference>
<dbReference type="AlphaFoldDB" id="A0A9P4JFL0"/>